<accession>A0AAE0YCT6</accession>
<name>A0AAE0YCT6_9GAST</name>
<dbReference type="Proteomes" id="UP001283361">
    <property type="component" value="Unassembled WGS sequence"/>
</dbReference>
<keyword evidence="7" id="KW-1185">Reference proteome</keyword>
<dbReference type="InterPro" id="IPR004875">
    <property type="entry name" value="DDE_SF_endonuclease_dom"/>
</dbReference>
<proteinExistence type="predicted"/>
<dbReference type="Pfam" id="PF03184">
    <property type="entry name" value="DDE_1"/>
    <property type="match status" value="1"/>
</dbReference>
<feature type="compositionally biased region" description="Acidic residues" evidence="4">
    <location>
        <begin position="445"/>
        <end position="455"/>
    </location>
</feature>
<keyword evidence="2" id="KW-0238">DNA-binding</keyword>
<organism evidence="6 7">
    <name type="scientific">Elysia crispata</name>
    <name type="common">lettuce slug</name>
    <dbReference type="NCBI Taxonomy" id="231223"/>
    <lineage>
        <taxon>Eukaryota</taxon>
        <taxon>Metazoa</taxon>
        <taxon>Spiralia</taxon>
        <taxon>Lophotrochozoa</taxon>
        <taxon>Mollusca</taxon>
        <taxon>Gastropoda</taxon>
        <taxon>Heterobranchia</taxon>
        <taxon>Euthyneura</taxon>
        <taxon>Panpulmonata</taxon>
        <taxon>Sacoglossa</taxon>
        <taxon>Placobranchoidea</taxon>
        <taxon>Plakobranchidae</taxon>
        <taxon>Elysia</taxon>
    </lineage>
</organism>
<feature type="compositionally biased region" description="Polar residues" evidence="4">
    <location>
        <begin position="431"/>
        <end position="444"/>
    </location>
</feature>
<reference evidence="6" key="1">
    <citation type="journal article" date="2023" name="G3 (Bethesda)">
        <title>A reference genome for the long-term kleptoplast-retaining sea slug Elysia crispata morphotype clarki.</title>
        <authorList>
            <person name="Eastman K.E."/>
            <person name="Pendleton A.L."/>
            <person name="Shaikh M.A."/>
            <person name="Suttiyut T."/>
            <person name="Ogas R."/>
            <person name="Tomko P."/>
            <person name="Gavelis G."/>
            <person name="Widhalm J.R."/>
            <person name="Wisecaver J.H."/>
        </authorList>
    </citation>
    <scope>NUCLEOTIDE SEQUENCE</scope>
    <source>
        <strain evidence="6">ECLA1</strain>
    </source>
</reference>
<evidence type="ECO:0000256" key="4">
    <source>
        <dbReference type="SAM" id="MobiDB-lite"/>
    </source>
</evidence>
<evidence type="ECO:0000256" key="3">
    <source>
        <dbReference type="ARBA" id="ARBA00023242"/>
    </source>
</evidence>
<dbReference type="InterPro" id="IPR006600">
    <property type="entry name" value="HTH_CenpB_DNA-bd_dom"/>
</dbReference>
<protein>
    <recommendedName>
        <fullName evidence="5">HTH CENPB-type domain-containing protein</fullName>
    </recommendedName>
</protein>
<dbReference type="PROSITE" id="PS51253">
    <property type="entry name" value="HTH_CENPB"/>
    <property type="match status" value="1"/>
</dbReference>
<dbReference type="EMBL" id="JAWDGP010006450">
    <property type="protein sequence ID" value="KAK3740978.1"/>
    <property type="molecule type" value="Genomic_DNA"/>
</dbReference>
<feature type="region of interest" description="Disordered" evidence="4">
    <location>
        <begin position="431"/>
        <end position="455"/>
    </location>
</feature>
<evidence type="ECO:0000313" key="7">
    <source>
        <dbReference type="Proteomes" id="UP001283361"/>
    </source>
</evidence>
<evidence type="ECO:0000259" key="5">
    <source>
        <dbReference type="PROSITE" id="PS51253"/>
    </source>
</evidence>
<evidence type="ECO:0000256" key="1">
    <source>
        <dbReference type="ARBA" id="ARBA00004123"/>
    </source>
</evidence>
<dbReference type="GO" id="GO:0005634">
    <property type="term" value="C:nucleus"/>
    <property type="evidence" value="ECO:0007669"/>
    <property type="project" value="UniProtKB-SubCell"/>
</dbReference>
<keyword evidence="3" id="KW-0539">Nucleus</keyword>
<dbReference type="InterPro" id="IPR050863">
    <property type="entry name" value="CenT-Element_Derived"/>
</dbReference>
<dbReference type="PANTHER" id="PTHR19303:SF36">
    <property type="entry name" value="TIGGER TRANSPOSABLE ELEMENT-DERIVED PROTEIN 3"/>
    <property type="match status" value="1"/>
</dbReference>
<dbReference type="InterPro" id="IPR007889">
    <property type="entry name" value="HTH_Psq"/>
</dbReference>
<comment type="subcellular location">
    <subcellularLocation>
        <location evidence="1">Nucleus</location>
    </subcellularLocation>
</comment>
<dbReference type="Pfam" id="PF03221">
    <property type="entry name" value="HTH_Tnp_Tc5"/>
    <property type="match status" value="1"/>
</dbReference>
<gene>
    <name evidence="6" type="ORF">RRG08_005669</name>
</gene>
<sequence>MASNYSNKRKCLSFDTKLKLIEEVEKGTKSKAELCREHGIAQSSLSTILKDKDKIRAAVNQGTRQLKKQRTSTYPDVDKALLIWFQQARSMYVPISGPILIEKGEQLAQELGHTDCKLSGGWLDRFKQRHGIVFKTMSGEAASAKDIDTSEWEATLQKILEDYNPKDIFNADETGLFYKCLPSKSLTFQGQACSGQKAPKERVSLLCAANMDGSEKLPLLMIGKFGQPRCFKSIRTLPVTYRHNKKAWMTSSLFTEWVQKQDRCFLMQGRSVALVLDNCSAHPQVISGLRAITMFFLPPNTTSRLQPCDQGIIKNFKTIYRKLVLQKFISSFDDTGSTNTHLQMSLLDASVMAAASWNEVTPATIQNCFKHAGFVRESTDEREELPPVADESLTLSEVSNLFEKFARMTAPAPQMSVQDFINIDETTETSAEMSLADTASSLQDTEPEGEAADEEDVTIPPVTSKMALKAIESVKTFMMQQQESETSIKALKLAMSLGNCVEQVANQTKKQSTIDAFFSPVNKNM</sequence>
<feature type="domain" description="HTH CENPB-type" evidence="5">
    <location>
        <begin position="65"/>
        <end position="136"/>
    </location>
</feature>
<dbReference type="AlphaFoldDB" id="A0AAE0YCT6"/>
<dbReference type="GO" id="GO:0003677">
    <property type="term" value="F:DNA binding"/>
    <property type="evidence" value="ECO:0007669"/>
    <property type="project" value="UniProtKB-KW"/>
</dbReference>
<dbReference type="PANTHER" id="PTHR19303">
    <property type="entry name" value="TRANSPOSON"/>
    <property type="match status" value="1"/>
</dbReference>
<dbReference type="Pfam" id="PF04218">
    <property type="entry name" value="CENP-B_N"/>
    <property type="match status" value="1"/>
</dbReference>
<evidence type="ECO:0000256" key="2">
    <source>
        <dbReference type="ARBA" id="ARBA00023125"/>
    </source>
</evidence>
<comment type="caution">
    <text evidence="6">The sequence shown here is derived from an EMBL/GenBank/DDBJ whole genome shotgun (WGS) entry which is preliminary data.</text>
</comment>
<evidence type="ECO:0000313" key="6">
    <source>
        <dbReference type="EMBL" id="KAK3740978.1"/>
    </source>
</evidence>
<dbReference type="Gene3D" id="1.10.10.60">
    <property type="entry name" value="Homeodomain-like"/>
    <property type="match status" value="2"/>
</dbReference>
<dbReference type="SUPFAM" id="SSF46689">
    <property type="entry name" value="Homeodomain-like"/>
    <property type="match status" value="2"/>
</dbReference>
<dbReference type="InterPro" id="IPR009057">
    <property type="entry name" value="Homeodomain-like_sf"/>
</dbReference>
<dbReference type="SMART" id="SM00674">
    <property type="entry name" value="CENPB"/>
    <property type="match status" value="1"/>
</dbReference>